<name>A0ABZ3B3C1_9ENTR</name>
<evidence type="ECO:0000313" key="1">
    <source>
        <dbReference type="EMBL" id="WZV97322.1"/>
    </source>
</evidence>
<reference evidence="1 2" key="1">
    <citation type="submission" date="2024-04" db="EMBL/GenBank/DDBJ databases">
        <title>Kosakonia calanthae sp. nov., a halophilic bacterium isolated from leaves of Calanthe tiplacata.</title>
        <authorList>
            <person name="Wu P."/>
        </authorList>
    </citation>
    <scope>NUCLEOTIDE SEQUENCE [LARGE SCALE GENOMIC DNA]</scope>
    <source>
        <strain evidence="1 2">BYX6</strain>
    </source>
</reference>
<evidence type="ECO:0000313" key="2">
    <source>
        <dbReference type="Proteomes" id="UP001466893"/>
    </source>
</evidence>
<sequence length="143" mass="16062">MAAYLLLACMKSYQLRNVLREQHQQLIETVAQQDEIVRGLTARMKKHQPDAKASMQVVAMLNPIAKLLLPDVAIMNLNAEPEKKQVRLEVKALSLEALLDFSTRLEAIPAQVELQNHTPAKGVSQKWAVNATLLVIFADNPRR</sequence>
<accession>A0ABZ3B3C1</accession>
<evidence type="ECO:0008006" key="3">
    <source>
        <dbReference type="Google" id="ProtNLM"/>
    </source>
</evidence>
<organism evidence="1 2">
    <name type="scientific">Kosakonia calanthes</name>
    <dbReference type="NCBI Taxonomy" id="3139408"/>
    <lineage>
        <taxon>Bacteria</taxon>
        <taxon>Pseudomonadati</taxon>
        <taxon>Pseudomonadota</taxon>
        <taxon>Gammaproteobacteria</taxon>
        <taxon>Enterobacterales</taxon>
        <taxon>Enterobacteriaceae</taxon>
        <taxon>Kosakonia</taxon>
    </lineage>
</organism>
<gene>
    <name evidence="1" type="ORF">AAEY27_16865</name>
</gene>
<dbReference type="EMBL" id="CP151800">
    <property type="protein sequence ID" value="WZV97322.1"/>
    <property type="molecule type" value="Genomic_DNA"/>
</dbReference>
<keyword evidence="2" id="KW-1185">Reference proteome</keyword>
<proteinExistence type="predicted"/>
<dbReference type="Proteomes" id="UP001466893">
    <property type="component" value="Chromosome"/>
</dbReference>
<dbReference type="RefSeq" id="WP_342321916.1">
    <property type="nucleotide sequence ID" value="NZ_CP151800.1"/>
</dbReference>
<protein>
    <recommendedName>
        <fullName evidence="3">General secretion pathway protein GspM</fullName>
    </recommendedName>
</protein>